<evidence type="ECO:0000313" key="4">
    <source>
        <dbReference type="EMBL" id="PRY98116.1"/>
    </source>
</evidence>
<dbReference type="EMBL" id="PVTV01000013">
    <property type="protein sequence ID" value="PRY98116.1"/>
    <property type="molecule type" value="Genomic_DNA"/>
</dbReference>
<dbReference type="NCBIfam" id="NF009150">
    <property type="entry name" value="PRK12497.1-3"/>
    <property type="match status" value="1"/>
</dbReference>
<keyword evidence="4" id="KW-0378">Hydrolase</keyword>
<gene>
    <name evidence="4" type="ORF">BCM14_1833</name>
</gene>
<accession>A0A2T0XGP2</accession>
<comment type="similarity">
    <text evidence="1 2">Belongs to the UPF0102 family.</text>
</comment>
<keyword evidence="5" id="KW-1185">Reference proteome</keyword>
<dbReference type="Proteomes" id="UP000238308">
    <property type="component" value="Unassembled WGS sequence"/>
</dbReference>
<evidence type="ECO:0000256" key="2">
    <source>
        <dbReference type="HAMAP-Rule" id="MF_00048"/>
    </source>
</evidence>
<dbReference type="SUPFAM" id="SSF52980">
    <property type="entry name" value="Restriction endonuclease-like"/>
    <property type="match status" value="1"/>
</dbReference>
<dbReference type="AlphaFoldDB" id="A0A2T0XGP2"/>
<dbReference type="InterPro" id="IPR011856">
    <property type="entry name" value="tRNA_endonuc-like_dom_sf"/>
</dbReference>
<name>A0A2T0XGP2_9BURK</name>
<dbReference type="HAMAP" id="MF_00048">
    <property type="entry name" value="UPF0102"/>
    <property type="match status" value="1"/>
</dbReference>
<dbReference type="PANTHER" id="PTHR34039">
    <property type="entry name" value="UPF0102 PROTEIN YRAN"/>
    <property type="match status" value="1"/>
</dbReference>
<reference evidence="4 5" key="1">
    <citation type="submission" date="2018-03" db="EMBL/GenBank/DDBJ databases">
        <title>Genomic Encyclopedia of Type Strains, Phase III (KMG-III): the genomes of soil and plant-associated and newly described type strains.</title>
        <authorList>
            <person name="Whitman W."/>
        </authorList>
    </citation>
    <scope>NUCLEOTIDE SEQUENCE [LARGE SCALE GENOMIC DNA]</scope>
    <source>
        <strain evidence="4 5">MWH-P2sevCIIIb</strain>
    </source>
</reference>
<organism evidence="4 5">
    <name type="scientific">Jezberella montanilacus</name>
    <dbReference type="NCBI Taxonomy" id="323426"/>
    <lineage>
        <taxon>Bacteria</taxon>
        <taxon>Pseudomonadati</taxon>
        <taxon>Pseudomonadota</taxon>
        <taxon>Betaproteobacteria</taxon>
        <taxon>Burkholderiales</taxon>
        <taxon>Alcaligenaceae</taxon>
        <taxon>Jezberella</taxon>
    </lineage>
</organism>
<protein>
    <recommendedName>
        <fullName evidence="2">UPF0102 protein BCM14_1833</fullName>
    </recommendedName>
</protein>
<sequence length="176" mass="20002">MHKLEPLSDFDLCHLAQQKARCKRRSQLRRRSKATTAPTKPRAKPQGAPRPPTTLQLTGLYFEKKAEALLCSQNYVILARRISCRVGEIDLVAKEGAVLVFVEVRWRNRSDFGGATASVHSKKQGRLIRTAMRHLPELTRSHFGGQTPVCRFDIIGFEPGRTSWLKNTIQDHLSMR</sequence>
<proteinExistence type="inferred from homology"/>
<dbReference type="NCBIfam" id="TIGR00252">
    <property type="entry name" value="YraN family protein"/>
    <property type="match status" value="1"/>
</dbReference>
<dbReference type="Gene3D" id="3.40.1350.10">
    <property type="match status" value="1"/>
</dbReference>
<keyword evidence="4" id="KW-0255">Endonuclease</keyword>
<dbReference type="RefSeq" id="WP_106227671.1">
    <property type="nucleotide sequence ID" value="NZ_PVTV01000013.1"/>
</dbReference>
<dbReference type="OrthoDB" id="9794876at2"/>
<dbReference type="InterPro" id="IPR003509">
    <property type="entry name" value="UPF0102_YraN-like"/>
</dbReference>
<evidence type="ECO:0000313" key="5">
    <source>
        <dbReference type="Proteomes" id="UP000238308"/>
    </source>
</evidence>
<dbReference type="InterPro" id="IPR011335">
    <property type="entry name" value="Restrct_endonuc-II-like"/>
</dbReference>
<feature type="compositionally biased region" description="Basic residues" evidence="3">
    <location>
        <begin position="22"/>
        <end position="33"/>
    </location>
</feature>
<evidence type="ECO:0000256" key="1">
    <source>
        <dbReference type="ARBA" id="ARBA00006738"/>
    </source>
</evidence>
<keyword evidence="4" id="KW-0540">Nuclease</keyword>
<feature type="region of interest" description="Disordered" evidence="3">
    <location>
        <begin position="22"/>
        <end position="53"/>
    </location>
</feature>
<dbReference type="Pfam" id="PF02021">
    <property type="entry name" value="UPF0102"/>
    <property type="match status" value="1"/>
</dbReference>
<dbReference type="GO" id="GO:0004519">
    <property type="term" value="F:endonuclease activity"/>
    <property type="evidence" value="ECO:0007669"/>
    <property type="project" value="UniProtKB-KW"/>
</dbReference>
<dbReference type="GO" id="GO:0003676">
    <property type="term" value="F:nucleic acid binding"/>
    <property type="evidence" value="ECO:0007669"/>
    <property type="project" value="InterPro"/>
</dbReference>
<dbReference type="PANTHER" id="PTHR34039:SF1">
    <property type="entry name" value="UPF0102 PROTEIN YRAN"/>
    <property type="match status" value="1"/>
</dbReference>
<evidence type="ECO:0000256" key="3">
    <source>
        <dbReference type="SAM" id="MobiDB-lite"/>
    </source>
</evidence>
<comment type="caution">
    <text evidence="4">The sequence shown here is derived from an EMBL/GenBank/DDBJ whole genome shotgun (WGS) entry which is preliminary data.</text>
</comment>